<keyword evidence="8 13" id="KW-0378">Hydrolase</keyword>
<gene>
    <name evidence="18" type="ORF">A3C86_03320</name>
</gene>
<dbReference type="AlphaFoldDB" id="A0A1F6DBK9"/>
<dbReference type="PANTHER" id="PTHR38011:SF7">
    <property type="entry name" value="2,5-DIAMINO-6-RIBOSYLAMINO-4(3H)-PYRIMIDINONE 5'-PHOSPHATE REDUCTASE"/>
    <property type="match status" value="1"/>
</dbReference>
<evidence type="ECO:0000256" key="8">
    <source>
        <dbReference type="ARBA" id="ARBA00022801"/>
    </source>
</evidence>
<feature type="binding site" evidence="15">
    <location>
        <position position="173"/>
    </location>
    <ligand>
        <name>substrate</name>
    </ligand>
</feature>
<evidence type="ECO:0000256" key="5">
    <source>
        <dbReference type="ARBA" id="ARBA00007417"/>
    </source>
</evidence>
<evidence type="ECO:0000256" key="15">
    <source>
        <dbReference type="PIRSR" id="PIRSR006769-2"/>
    </source>
</evidence>
<keyword evidence="6 13" id="KW-0686">Riboflavin biosynthesis</keyword>
<dbReference type="GO" id="GO:0009231">
    <property type="term" value="P:riboflavin biosynthetic process"/>
    <property type="evidence" value="ECO:0007669"/>
    <property type="project" value="UniProtKB-UniPathway"/>
</dbReference>
<comment type="similarity">
    <text evidence="4 13">In the N-terminal section; belongs to the cytidine and deoxycytidylate deaminase family.</text>
</comment>
<comment type="pathway">
    <text evidence="2 13">Cofactor biosynthesis; riboflavin biosynthesis; 5-amino-6-(D-ribitylamino)uracil from GTP: step 2/4.</text>
</comment>
<feature type="binding site" evidence="15">
    <location>
        <position position="175"/>
    </location>
    <ligand>
        <name>NADP(+)</name>
        <dbReference type="ChEBI" id="CHEBI:58349"/>
    </ligand>
</feature>
<name>A0A1F6DBK9_9BACT</name>
<keyword evidence="12" id="KW-0511">Multifunctional enzyme</keyword>
<evidence type="ECO:0000256" key="13">
    <source>
        <dbReference type="PIRNR" id="PIRNR006769"/>
    </source>
</evidence>
<dbReference type="InterPro" id="IPR002734">
    <property type="entry name" value="RibDG_C"/>
</dbReference>
<sequence length="363" mass="39590">MGSIRAQDEKFMDEALKLAVKGLGWTNPNPMVGAVIVKNGKIIGRGYHRRAGSPHAEIEALSAARADASGATLYANLEPCSHFGKTPPCVEALINAGIKRVVCSAIDPNPQVRGHGIARLKQFGIPVSVGARQKEARALNEAFFVFHEKKKPFVALKFAMSLDGKLATRTGDSKWITGEEARRFARGLRSAYHAILVGVNTIIRDNPHLGARTKGKKDPVRIIVDSHLRIPQNARVLRDANVIIATTSGAPKKKIKELQKRGIRVLTFSGARIHVKKLLAELRKQEIVSVFVEGGGETLGSFIDAKTVDRVYVFYAPIIIGGREAVTVSGKGSDKIVDALRFKTLSVKKFREDILVIADNPRD</sequence>
<dbReference type="GO" id="GO:0008703">
    <property type="term" value="F:5-amino-6-(5-phosphoribosylamino)uracil reductase activity"/>
    <property type="evidence" value="ECO:0007669"/>
    <property type="project" value="UniProtKB-EC"/>
</dbReference>
<dbReference type="InterPro" id="IPR016193">
    <property type="entry name" value="Cytidine_deaminase-like"/>
</dbReference>
<dbReference type="PIRSF" id="PIRSF006769">
    <property type="entry name" value="RibD"/>
    <property type="match status" value="1"/>
</dbReference>
<dbReference type="Pfam" id="PF00383">
    <property type="entry name" value="dCMP_cyt_deam_1"/>
    <property type="match status" value="1"/>
</dbReference>
<dbReference type="SUPFAM" id="SSF53597">
    <property type="entry name" value="Dihydrofolate reductase-like"/>
    <property type="match status" value="1"/>
</dbReference>
<keyword evidence="11 13" id="KW-0560">Oxidoreductase</keyword>
<feature type="binding site" evidence="16">
    <location>
        <position position="80"/>
    </location>
    <ligand>
        <name>Zn(2+)</name>
        <dbReference type="ChEBI" id="CHEBI:29105"/>
        <note>catalytic</note>
    </ligand>
</feature>
<dbReference type="NCBIfam" id="TIGR00227">
    <property type="entry name" value="ribD_Cterm"/>
    <property type="match status" value="1"/>
</dbReference>
<evidence type="ECO:0000313" key="19">
    <source>
        <dbReference type="Proteomes" id="UP000178042"/>
    </source>
</evidence>
<feature type="binding site" evidence="15">
    <location>
        <position position="212"/>
    </location>
    <ligand>
        <name>substrate</name>
    </ligand>
</feature>
<evidence type="ECO:0000259" key="17">
    <source>
        <dbReference type="PROSITE" id="PS51747"/>
    </source>
</evidence>
<evidence type="ECO:0000256" key="4">
    <source>
        <dbReference type="ARBA" id="ARBA00005259"/>
    </source>
</evidence>
<comment type="function">
    <text evidence="1 13">Converts 2,5-diamino-6-(ribosylamino)-4(3h)-pyrimidinone 5'-phosphate into 5-amino-6-(ribosylamino)-2,4(1h,3h)-pyrimidinedione 5'-phosphate.</text>
</comment>
<evidence type="ECO:0000256" key="6">
    <source>
        <dbReference type="ARBA" id="ARBA00022619"/>
    </source>
</evidence>
<reference evidence="18 19" key="1">
    <citation type="journal article" date="2016" name="Nat. Commun.">
        <title>Thousands of microbial genomes shed light on interconnected biogeochemical processes in an aquifer system.</title>
        <authorList>
            <person name="Anantharaman K."/>
            <person name="Brown C.T."/>
            <person name="Hug L.A."/>
            <person name="Sharon I."/>
            <person name="Castelle C.J."/>
            <person name="Probst A.J."/>
            <person name="Thomas B.C."/>
            <person name="Singh A."/>
            <person name="Wilkins M.J."/>
            <person name="Karaoz U."/>
            <person name="Brodie E.L."/>
            <person name="Williams K.H."/>
            <person name="Hubbard S.S."/>
            <person name="Banfield J.F."/>
        </authorList>
    </citation>
    <scope>NUCLEOTIDE SEQUENCE [LARGE SCALE GENOMIC DNA]</scope>
</reference>
<evidence type="ECO:0000256" key="9">
    <source>
        <dbReference type="ARBA" id="ARBA00022833"/>
    </source>
</evidence>
<comment type="cofactor">
    <cofactor evidence="13 16">
        <name>Zn(2+)</name>
        <dbReference type="ChEBI" id="CHEBI:29105"/>
    </cofactor>
    <text evidence="13 16">Binds 1 zinc ion.</text>
</comment>
<dbReference type="Pfam" id="PF01872">
    <property type="entry name" value="RibD_C"/>
    <property type="match status" value="1"/>
</dbReference>
<feature type="binding site" evidence="15">
    <location>
        <position position="189"/>
    </location>
    <ligand>
        <name>substrate</name>
    </ligand>
</feature>
<dbReference type="GO" id="GO:0008835">
    <property type="term" value="F:diaminohydroxyphosphoribosylaminopyrimidine deaminase activity"/>
    <property type="evidence" value="ECO:0007669"/>
    <property type="project" value="UniProtKB-EC"/>
</dbReference>
<feature type="binding site" evidence="15">
    <location>
        <position position="209"/>
    </location>
    <ligand>
        <name>substrate</name>
    </ligand>
</feature>
<feature type="binding site" evidence="15">
    <location>
        <position position="226"/>
    </location>
    <ligand>
        <name>NADP(+)</name>
        <dbReference type="ChEBI" id="CHEBI:58349"/>
    </ligand>
</feature>
<feature type="binding site" evidence="16">
    <location>
        <position position="55"/>
    </location>
    <ligand>
        <name>Zn(2+)</name>
        <dbReference type="ChEBI" id="CHEBI:29105"/>
        <note>catalytic</note>
    </ligand>
</feature>
<keyword evidence="10 13" id="KW-0521">NADP</keyword>
<accession>A0A1F6DBK9</accession>
<evidence type="ECO:0000256" key="2">
    <source>
        <dbReference type="ARBA" id="ARBA00004882"/>
    </source>
</evidence>
<feature type="binding site" evidence="15">
    <location>
        <position position="201"/>
    </location>
    <ligand>
        <name>NADP(+)</name>
        <dbReference type="ChEBI" id="CHEBI:58349"/>
    </ligand>
</feature>
<dbReference type="SUPFAM" id="SSF53927">
    <property type="entry name" value="Cytidine deaminase-like"/>
    <property type="match status" value="1"/>
</dbReference>
<dbReference type="UniPathway" id="UPA00275">
    <property type="reaction ID" value="UER00401"/>
</dbReference>
<keyword evidence="7 13" id="KW-0479">Metal-binding</keyword>
<comment type="catalytic activity">
    <reaction evidence="13">
        <text>5-amino-6-(5-phospho-D-ribitylamino)uracil + NADP(+) = 5-amino-6-(5-phospho-D-ribosylamino)uracil + NADPH + H(+)</text>
        <dbReference type="Rhea" id="RHEA:17845"/>
        <dbReference type="ChEBI" id="CHEBI:15378"/>
        <dbReference type="ChEBI" id="CHEBI:57783"/>
        <dbReference type="ChEBI" id="CHEBI:58349"/>
        <dbReference type="ChEBI" id="CHEBI:58421"/>
        <dbReference type="ChEBI" id="CHEBI:58453"/>
        <dbReference type="EC" id="1.1.1.193"/>
    </reaction>
</comment>
<evidence type="ECO:0000256" key="12">
    <source>
        <dbReference type="ARBA" id="ARBA00023268"/>
    </source>
</evidence>
<dbReference type="PROSITE" id="PS51747">
    <property type="entry name" value="CYT_DCMP_DEAMINASES_2"/>
    <property type="match status" value="1"/>
</dbReference>
<dbReference type="NCBIfam" id="TIGR00326">
    <property type="entry name" value="eubact_ribD"/>
    <property type="match status" value="1"/>
</dbReference>
<dbReference type="PROSITE" id="PS00903">
    <property type="entry name" value="CYT_DCMP_DEAMINASES_1"/>
    <property type="match status" value="1"/>
</dbReference>
<evidence type="ECO:0000256" key="1">
    <source>
        <dbReference type="ARBA" id="ARBA00002151"/>
    </source>
</evidence>
<evidence type="ECO:0000256" key="16">
    <source>
        <dbReference type="PIRSR" id="PIRSR006769-3"/>
    </source>
</evidence>
<dbReference type="Gene3D" id="3.40.430.10">
    <property type="entry name" value="Dihydrofolate Reductase, subunit A"/>
    <property type="match status" value="1"/>
</dbReference>
<dbReference type="InterPro" id="IPR002125">
    <property type="entry name" value="CMP_dCMP_dom"/>
</dbReference>
<dbReference type="InterPro" id="IPR004794">
    <property type="entry name" value="Eubact_RibD"/>
</dbReference>
<evidence type="ECO:0000313" key="18">
    <source>
        <dbReference type="EMBL" id="OGG58775.1"/>
    </source>
</evidence>
<feature type="binding site" evidence="15">
    <location>
        <position position="205"/>
    </location>
    <ligand>
        <name>NADP(+)</name>
        <dbReference type="ChEBI" id="CHEBI:58349"/>
    </ligand>
</feature>
<dbReference type="EC" id="3.5.4.26" evidence="13"/>
<protein>
    <recommendedName>
        <fullName evidence="13">Riboflavin biosynthesis protein RibD</fullName>
    </recommendedName>
    <domain>
        <recommendedName>
            <fullName evidence="13">Diaminohydroxyphosphoribosylaminopyrimidine deaminase</fullName>
            <shortName evidence="13">DRAP deaminase</shortName>
            <ecNumber evidence="13">3.5.4.26</ecNumber>
        </recommendedName>
        <alternativeName>
            <fullName evidence="13">Riboflavin-specific deaminase</fullName>
        </alternativeName>
    </domain>
    <domain>
        <recommendedName>
            <fullName evidence="13">5-amino-6-(5-phosphoribosylamino)uracil reductase</fullName>
            <ecNumber evidence="13">1.1.1.193</ecNumber>
        </recommendedName>
        <alternativeName>
            <fullName evidence="13">HTP reductase</fullName>
        </alternativeName>
    </domain>
</protein>
<dbReference type="CDD" id="cd01284">
    <property type="entry name" value="Riboflavin_deaminase-reductase"/>
    <property type="match status" value="1"/>
</dbReference>
<dbReference type="EMBL" id="MFLD01000035">
    <property type="protein sequence ID" value="OGG58775.1"/>
    <property type="molecule type" value="Genomic_DNA"/>
</dbReference>
<dbReference type="InterPro" id="IPR011549">
    <property type="entry name" value="RibD_C"/>
</dbReference>
<evidence type="ECO:0000256" key="7">
    <source>
        <dbReference type="ARBA" id="ARBA00022723"/>
    </source>
</evidence>
<comment type="caution">
    <text evidence="18">The sequence shown here is derived from an EMBL/GenBank/DDBJ whole genome shotgun (WGS) entry which is preliminary data.</text>
</comment>
<feature type="domain" description="CMP/dCMP-type deaminase" evidence="17">
    <location>
        <begin position="6"/>
        <end position="128"/>
    </location>
</feature>
<comment type="catalytic activity">
    <reaction evidence="13">
        <text>2,5-diamino-6-hydroxy-4-(5-phosphoribosylamino)-pyrimidine + H2O + H(+) = 5-amino-6-(5-phospho-D-ribosylamino)uracil + NH4(+)</text>
        <dbReference type="Rhea" id="RHEA:21868"/>
        <dbReference type="ChEBI" id="CHEBI:15377"/>
        <dbReference type="ChEBI" id="CHEBI:15378"/>
        <dbReference type="ChEBI" id="CHEBI:28938"/>
        <dbReference type="ChEBI" id="CHEBI:58453"/>
        <dbReference type="ChEBI" id="CHEBI:58614"/>
        <dbReference type="EC" id="3.5.4.26"/>
    </reaction>
</comment>
<organism evidence="18 19">
    <name type="scientific">Candidatus Kaiserbacteria bacterium RIFCSPHIGHO2_02_FULL_49_16</name>
    <dbReference type="NCBI Taxonomy" id="1798490"/>
    <lineage>
        <taxon>Bacteria</taxon>
        <taxon>Candidatus Kaiseribacteriota</taxon>
    </lineage>
</organism>
<dbReference type="Gene3D" id="3.40.140.10">
    <property type="entry name" value="Cytidine Deaminase, domain 2"/>
    <property type="match status" value="1"/>
</dbReference>
<dbReference type="Proteomes" id="UP000178042">
    <property type="component" value="Unassembled WGS sequence"/>
</dbReference>
<comment type="pathway">
    <text evidence="3 13">Cofactor biosynthesis; riboflavin biosynthesis; 5-amino-6-(D-ribitylamino)uracil from GTP: step 3/4.</text>
</comment>
<evidence type="ECO:0000256" key="11">
    <source>
        <dbReference type="ARBA" id="ARBA00023002"/>
    </source>
</evidence>
<dbReference type="GO" id="GO:0008270">
    <property type="term" value="F:zinc ion binding"/>
    <property type="evidence" value="ECO:0007669"/>
    <property type="project" value="InterPro"/>
</dbReference>
<evidence type="ECO:0000256" key="10">
    <source>
        <dbReference type="ARBA" id="ARBA00022857"/>
    </source>
</evidence>
<feature type="binding site" evidence="15">
    <location>
        <position position="293"/>
    </location>
    <ligand>
        <name>substrate</name>
    </ligand>
</feature>
<proteinExistence type="inferred from homology"/>
<keyword evidence="9 13" id="KW-0862">Zinc</keyword>
<feature type="binding site" evidence="15">
    <location>
        <begin position="295"/>
        <end position="301"/>
    </location>
    <ligand>
        <name>NADP(+)</name>
        <dbReference type="ChEBI" id="CHEBI:58349"/>
    </ligand>
</feature>
<feature type="binding site" evidence="15">
    <location>
        <position position="159"/>
    </location>
    <ligand>
        <name>NADP(+)</name>
        <dbReference type="ChEBI" id="CHEBI:58349"/>
    </ligand>
</feature>
<dbReference type="InterPro" id="IPR024072">
    <property type="entry name" value="DHFR-like_dom_sf"/>
</dbReference>
<feature type="binding site" evidence="16">
    <location>
        <position position="89"/>
    </location>
    <ligand>
        <name>Zn(2+)</name>
        <dbReference type="ChEBI" id="CHEBI:29105"/>
        <note>catalytic</note>
    </ligand>
</feature>
<dbReference type="GO" id="GO:0050661">
    <property type="term" value="F:NADP binding"/>
    <property type="evidence" value="ECO:0007669"/>
    <property type="project" value="InterPro"/>
</dbReference>
<feature type="active site" description="Proton donor" evidence="14">
    <location>
        <position position="57"/>
    </location>
</feature>
<dbReference type="InterPro" id="IPR050765">
    <property type="entry name" value="Riboflavin_Biosynth_HTPR"/>
</dbReference>
<evidence type="ECO:0000256" key="3">
    <source>
        <dbReference type="ARBA" id="ARBA00004910"/>
    </source>
</evidence>
<dbReference type="InterPro" id="IPR016192">
    <property type="entry name" value="APOBEC/CMP_deaminase_Zn-bd"/>
</dbReference>
<dbReference type="PANTHER" id="PTHR38011">
    <property type="entry name" value="DIHYDROFOLATE REDUCTASE FAMILY PROTEIN (AFU_ORTHOLOGUE AFUA_8G06820)"/>
    <property type="match status" value="1"/>
</dbReference>
<dbReference type="EC" id="1.1.1.193" evidence="13"/>
<comment type="similarity">
    <text evidence="5 13">In the C-terminal section; belongs to the HTP reductase family.</text>
</comment>
<evidence type="ECO:0000256" key="14">
    <source>
        <dbReference type="PIRSR" id="PIRSR006769-1"/>
    </source>
</evidence>
<dbReference type="FunFam" id="3.40.140.10:FF:000025">
    <property type="entry name" value="Riboflavin biosynthesis protein RibD"/>
    <property type="match status" value="1"/>
</dbReference>